<feature type="signal peptide" evidence="8">
    <location>
        <begin position="1"/>
        <end position="20"/>
    </location>
</feature>
<dbReference type="Pfam" id="PF00100">
    <property type="entry name" value="Zona_pellucida"/>
    <property type="match status" value="1"/>
</dbReference>
<dbReference type="InterPro" id="IPR055356">
    <property type="entry name" value="ZP-N"/>
</dbReference>
<proteinExistence type="predicted"/>
<accession>A0AAU9VUN1</accession>
<dbReference type="InterPro" id="IPR055355">
    <property type="entry name" value="ZP-C"/>
</dbReference>
<dbReference type="Pfam" id="PF23344">
    <property type="entry name" value="ZP-N"/>
    <property type="match status" value="1"/>
</dbReference>
<dbReference type="EMBL" id="CALNXJ010000004">
    <property type="protein sequence ID" value="CAH3038360.1"/>
    <property type="molecule type" value="Genomic_DNA"/>
</dbReference>
<keyword evidence="7" id="KW-1133">Transmembrane helix</keyword>
<dbReference type="InterPro" id="IPR048290">
    <property type="entry name" value="ZP_chr"/>
</dbReference>
<dbReference type="CDD" id="cd00041">
    <property type="entry name" value="CUB"/>
    <property type="match status" value="3"/>
</dbReference>
<evidence type="ECO:0000313" key="11">
    <source>
        <dbReference type="EMBL" id="CAH3038360.1"/>
    </source>
</evidence>
<dbReference type="InterPro" id="IPR042235">
    <property type="entry name" value="ZP-C_dom"/>
</dbReference>
<comment type="caution">
    <text evidence="11">The sequence shown here is derived from an EMBL/GenBank/DDBJ whole genome shotgun (WGS) entry which is preliminary data.</text>
</comment>
<feature type="domain" description="CUB" evidence="9">
    <location>
        <begin position="584"/>
        <end position="692"/>
    </location>
</feature>
<dbReference type="GO" id="GO:0005509">
    <property type="term" value="F:calcium ion binding"/>
    <property type="evidence" value="ECO:0007669"/>
    <property type="project" value="InterPro"/>
</dbReference>
<feature type="domain" description="CUB" evidence="9">
    <location>
        <begin position="902"/>
        <end position="1010"/>
    </location>
</feature>
<reference evidence="11 12" key="1">
    <citation type="submission" date="2022-05" db="EMBL/GenBank/DDBJ databases">
        <authorList>
            <consortium name="Genoscope - CEA"/>
            <person name="William W."/>
        </authorList>
    </citation>
    <scope>NUCLEOTIDE SEQUENCE [LARGE SCALE GENOMIC DNA]</scope>
</reference>
<evidence type="ECO:0000256" key="5">
    <source>
        <dbReference type="PROSITE-ProRule" id="PRU00059"/>
    </source>
</evidence>
<feature type="chain" id="PRO_5043314314" description="Deleted in malignant brain tumors 1 protein" evidence="8">
    <location>
        <begin position="21"/>
        <end position="1551"/>
    </location>
</feature>
<keyword evidence="1" id="KW-0245">EGF-like domain</keyword>
<dbReference type="SMART" id="SM00241">
    <property type="entry name" value="ZP"/>
    <property type="match status" value="1"/>
</dbReference>
<dbReference type="SMART" id="SM00042">
    <property type="entry name" value="CUB"/>
    <property type="match status" value="3"/>
</dbReference>
<dbReference type="Gene3D" id="2.60.40.3210">
    <property type="entry name" value="Zona pellucida, ZP-N domain"/>
    <property type="match status" value="1"/>
</dbReference>
<organism evidence="11 12">
    <name type="scientific">Pocillopora meandrina</name>
    <dbReference type="NCBI Taxonomy" id="46732"/>
    <lineage>
        <taxon>Eukaryota</taxon>
        <taxon>Metazoa</taxon>
        <taxon>Cnidaria</taxon>
        <taxon>Anthozoa</taxon>
        <taxon>Hexacorallia</taxon>
        <taxon>Scleractinia</taxon>
        <taxon>Astrocoeniina</taxon>
        <taxon>Pocilloporidae</taxon>
        <taxon>Pocillopora</taxon>
    </lineage>
</organism>
<dbReference type="PROSITE" id="PS01180">
    <property type="entry name" value="CUB"/>
    <property type="match status" value="3"/>
</dbReference>
<dbReference type="Pfam" id="PF00431">
    <property type="entry name" value="CUB"/>
    <property type="match status" value="3"/>
</dbReference>
<dbReference type="PROSITE" id="PS51034">
    <property type="entry name" value="ZP_2"/>
    <property type="match status" value="1"/>
</dbReference>
<keyword evidence="7" id="KW-0472">Membrane</keyword>
<dbReference type="FunFam" id="2.60.120.290:FF:000005">
    <property type="entry name" value="Procollagen C-endopeptidase enhancer 1"/>
    <property type="match status" value="3"/>
</dbReference>
<dbReference type="Pfam" id="PF14670">
    <property type="entry name" value="FXa_inhibition"/>
    <property type="match status" value="1"/>
</dbReference>
<dbReference type="FunFam" id="2.10.25.10:FF:000010">
    <property type="entry name" value="Pro-epidermal growth factor"/>
    <property type="match status" value="1"/>
</dbReference>
<keyword evidence="4" id="KW-0325">Glycoprotein</keyword>
<evidence type="ECO:0000256" key="6">
    <source>
        <dbReference type="SAM" id="MobiDB-lite"/>
    </source>
</evidence>
<evidence type="ECO:0000259" key="9">
    <source>
        <dbReference type="PROSITE" id="PS01180"/>
    </source>
</evidence>
<feature type="domain" description="ZP" evidence="10">
    <location>
        <begin position="1171"/>
        <end position="1418"/>
    </location>
</feature>
<feature type="region of interest" description="Disordered" evidence="6">
    <location>
        <begin position="1035"/>
        <end position="1062"/>
    </location>
</feature>
<dbReference type="CDD" id="cd00054">
    <property type="entry name" value="EGF_CA"/>
    <property type="match status" value="2"/>
</dbReference>
<keyword evidence="12" id="KW-1185">Reference proteome</keyword>
<dbReference type="PRINTS" id="PR00023">
    <property type="entry name" value="ZPELLUCIDA"/>
</dbReference>
<sequence>MLSSLILCLIVMTFSRQTTASHFRGGIITWKPGGNNSNKVLFNFRLGFRRSYSYSYYCDNSMVASQSIVGSGDSWRASHDKGYYSSFRVASTGYHCTDFSVQEDWTQGENSFEYTFWNEGPWLISYSSCCWISLANGGNGDWLLSTTVNLTRRQDSGKINSSPISAISPIVRHQQGCPKTITIPAEDSDGDKVRCRWSIGYCRECGGVCHSFQSGTLDEEKCTLSLHSNIALGWHAVAITLEDYPASTTNFQSATPYSHVSLQFLVHVSPSSGPCNRAPVLIGQSPSDGSCEEVSNGNTFNSVIEAKHIDSSRSIAEIITVTPLYMVISGLLNYTDSIGDTVFYRNVSWNPRLSQKGRHIFCFKAVDKFGIESKQRCITIIVGSNNTPNPLLHSRVPVVPRLSWPWWFGFVDFNITFDQQIKRPRHSKFIRIVLEDHVIYKLDTRSSSEVTVDKFSLKFRLPQVVLSMRGNYSITMDRGVVVGLGCTSDGPPSPGFSSLKDWPFDVGVCSKGTYMGQNNWCSDVNECSKAPSILSRKKRNPWPWYWYYYTSAQAMASSMPTTSFSPTPGNSAVIMSFLFLPGACSYYLNQRNGQFTSPGHPSRYSNNQHCTWSIEAPYGYYIYLQFGSFNLENGYDWVEIFDGSSAYSTRIKRESGYQSSWGVCSSGRFLFVKFTTDSSATRQGFSATYRVVSHASGVGQVFASAVHIGCYGSSLKTPIPSTNLSPTRSSTYIPSTSSAIGACSYYLYQRNGRFTSPGFPNRYSNNQHCTWSIEAPYGYYIYLQFGSFNLEDGFDWVEIFDGSSAYSTRIKRESGYQPSWGVCSSGRFLFVKFTTDSSATRQGFSATYRVVSHASGVGQVFASAVHVGCYGSSLKTPIPSTNLSPTRSSTCIPSTSSSIGACSYYLYQRNGRFTSPGFPYRYSNNQHCTWSIEAPYGYYIYLQFGSFDLESGYDWVEIFDGSSACSTRIKRESGYQPSWRVCSSGRFLFVKFTTDGSVTQSGFSATYRVVPRASNVHQVYASTVLGSCYGSNLISSPPPTRERSVQSTPVMRTSPSVMTSSHTSANSLNIKATVATVMPVASSTLFVLHLPANCQHDCVNTWGSYYCTCRQGYRLEADGKTCQDINECLTQNGGCTHQCVNIPGGHYCKCPEGVTMGFDNKTCHEPGITVKCTAEAMFIFLERKTFQGFDPNKLTLLYPSCRASYNDSHISLRTSLNDCGTTHNESEDAITFYNKVRSVQSYSGNIITREQNVSIPFYCSYGRKALLRNPSFKTWKNHFTASEGGYGNFTFTMDLFKTGRYLTPFSYHDYPITVHLRDQLFLQLTVQSHQSNLVLFVDTCKATPTPDPYSVPQYVFLQRGCKLDSTLNYSYSISSKQRFSIQAFRFIEDHPVVHLHCEVLACHRNTARSRCLQGCSRYRGRRDEVPGSESTQVYEMSSGPIKYQNGASATDTTVAETQTNMEIITVVAASGGFCLLLVIILTIVVIRIKKRLKGAFADRNKVYAMEQCGNHVKEDNNNNLGFVQDDELNEMGYKPIIMKPRAPDAVTSERA</sequence>
<protein>
    <recommendedName>
        <fullName evidence="13">Deleted in malignant brain tumors 1 protein</fullName>
    </recommendedName>
</protein>
<dbReference type="Pfam" id="PF12662">
    <property type="entry name" value="cEGF"/>
    <property type="match status" value="1"/>
</dbReference>
<evidence type="ECO:0000256" key="8">
    <source>
        <dbReference type="SAM" id="SignalP"/>
    </source>
</evidence>
<dbReference type="SUPFAM" id="SSF57196">
    <property type="entry name" value="EGF/Laminin"/>
    <property type="match status" value="2"/>
</dbReference>
<evidence type="ECO:0000259" key="10">
    <source>
        <dbReference type="PROSITE" id="PS51034"/>
    </source>
</evidence>
<dbReference type="InterPro" id="IPR035914">
    <property type="entry name" value="Sperma_CUB_dom_sf"/>
</dbReference>
<dbReference type="InterPro" id="IPR000859">
    <property type="entry name" value="CUB_dom"/>
</dbReference>
<feature type="transmembrane region" description="Helical" evidence="7">
    <location>
        <begin position="1463"/>
        <end position="1486"/>
    </location>
</feature>
<keyword evidence="2" id="KW-0677">Repeat</keyword>
<keyword evidence="7" id="KW-0812">Transmembrane</keyword>
<evidence type="ECO:0000256" key="7">
    <source>
        <dbReference type="SAM" id="Phobius"/>
    </source>
</evidence>
<dbReference type="SUPFAM" id="SSF49854">
    <property type="entry name" value="Spermadhesin, CUB domain"/>
    <property type="match status" value="3"/>
</dbReference>
<dbReference type="InterPro" id="IPR001881">
    <property type="entry name" value="EGF-like_Ca-bd_dom"/>
</dbReference>
<name>A0AAU9VUN1_9CNID</name>
<dbReference type="PANTHER" id="PTHR24251:SF52">
    <property type="entry name" value="CUB DOMAIN-CONTAINING PROTEIN"/>
    <property type="match status" value="1"/>
</dbReference>
<dbReference type="Gene3D" id="2.10.25.10">
    <property type="entry name" value="Laminin"/>
    <property type="match status" value="2"/>
</dbReference>
<dbReference type="Proteomes" id="UP001159428">
    <property type="component" value="Unassembled WGS sequence"/>
</dbReference>
<dbReference type="SMART" id="SM00179">
    <property type="entry name" value="EGF_CA"/>
    <property type="match status" value="2"/>
</dbReference>
<keyword evidence="8" id="KW-0732">Signal</keyword>
<dbReference type="InterPro" id="IPR026823">
    <property type="entry name" value="cEGF"/>
</dbReference>
<evidence type="ECO:0008006" key="13">
    <source>
        <dbReference type="Google" id="ProtNLM"/>
    </source>
</evidence>
<evidence type="ECO:0000256" key="3">
    <source>
        <dbReference type="ARBA" id="ARBA00023157"/>
    </source>
</evidence>
<feature type="domain" description="CUB" evidence="9">
    <location>
        <begin position="743"/>
        <end position="851"/>
    </location>
</feature>
<gene>
    <name evidence="11" type="ORF">PMEA_00021647</name>
</gene>
<dbReference type="PANTHER" id="PTHR24251">
    <property type="entry name" value="OVOCHYMASE-RELATED"/>
    <property type="match status" value="1"/>
</dbReference>
<evidence type="ECO:0000313" key="12">
    <source>
        <dbReference type="Proteomes" id="UP001159428"/>
    </source>
</evidence>
<dbReference type="InterPro" id="IPR001507">
    <property type="entry name" value="ZP_dom"/>
</dbReference>
<keyword evidence="3" id="KW-1015">Disulfide bond</keyword>
<dbReference type="Gene3D" id="2.60.120.290">
    <property type="entry name" value="Spermadhesin, CUB domain"/>
    <property type="match status" value="3"/>
</dbReference>
<comment type="caution">
    <text evidence="5">Lacks conserved residue(s) required for the propagation of feature annotation.</text>
</comment>
<evidence type="ECO:0000256" key="2">
    <source>
        <dbReference type="ARBA" id="ARBA00022737"/>
    </source>
</evidence>
<dbReference type="InterPro" id="IPR000742">
    <property type="entry name" value="EGF"/>
</dbReference>
<evidence type="ECO:0000256" key="4">
    <source>
        <dbReference type="ARBA" id="ARBA00023180"/>
    </source>
</evidence>
<feature type="compositionally biased region" description="Polar residues" evidence="6">
    <location>
        <begin position="1045"/>
        <end position="1062"/>
    </location>
</feature>
<dbReference type="SMART" id="SM00181">
    <property type="entry name" value="EGF"/>
    <property type="match status" value="2"/>
</dbReference>
<evidence type="ECO:0000256" key="1">
    <source>
        <dbReference type="ARBA" id="ARBA00022536"/>
    </source>
</evidence>
<dbReference type="Gene3D" id="2.60.40.4100">
    <property type="entry name" value="Zona pellucida, ZP-C domain"/>
    <property type="match status" value="1"/>
</dbReference>